<gene>
    <name evidence="10" type="ORF">DET48_13823</name>
</gene>
<dbReference type="PROSITE" id="PS50110">
    <property type="entry name" value="RESPONSE_REGULATORY"/>
    <property type="match status" value="1"/>
</dbReference>
<evidence type="ECO:0000259" key="8">
    <source>
        <dbReference type="PROSITE" id="PS50110"/>
    </source>
</evidence>
<comment type="caution">
    <text evidence="10">The sequence shown here is derived from an EMBL/GenBank/DDBJ whole genome shotgun (WGS) entry which is preliminary data.</text>
</comment>
<dbReference type="InterPro" id="IPR039420">
    <property type="entry name" value="WalR-like"/>
</dbReference>
<dbReference type="Pfam" id="PF00486">
    <property type="entry name" value="Trans_reg_C"/>
    <property type="match status" value="1"/>
</dbReference>
<dbReference type="AlphaFoldDB" id="A0A329E743"/>
<keyword evidence="4 7" id="KW-0238">DNA-binding</keyword>
<dbReference type="Gene3D" id="1.10.10.10">
    <property type="entry name" value="Winged helix-like DNA-binding domain superfamily/Winged helix DNA-binding domain"/>
    <property type="match status" value="1"/>
</dbReference>
<reference evidence="10 11" key="1">
    <citation type="submission" date="2018-06" db="EMBL/GenBank/DDBJ databases">
        <title>Freshwater and sediment microbial communities from various areas in North America, analyzing microbe dynamics in response to fracking.</title>
        <authorList>
            <person name="Lamendella R."/>
        </authorList>
    </citation>
    <scope>NUCLEOTIDE SEQUENCE [LARGE SCALE GENOMIC DNA]</scope>
    <source>
        <strain evidence="10 11">99A</strain>
    </source>
</reference>
<dbReference type="Pfam" id="PF00072">
    <property type="entry name" value="Response_reg"/>
    <property type="match status" value="1"/>
</dbReference>
<dbReference type="InterPro" id="IPR036388">
    <property type="entry name" value="WH-like_DNA-bd_sf"/>
</dbReference>
<evidence type="ECO:0000256" key="3">
    <source>
        <dbReference type="ARBA" id="ARBA00023015"/>
    </source>
</evidence>
<name>A0A329E743_VIBDI</name>
<keyword evidence="1 6" id="KW-0597">Phosphoprotein</keyword>
<dbReference type="PANTHER" id="PTHR48111:SF76">
    <property type="entry name" value="TWO-COMPONENT RESPONSE REGULATOR"/>
    <property type="match status" value="1"/>
</dbReference>
<dbReference type="Gene3D" id="6.10.250.690">
    <property type="match status" value="1"/>
</dbReference>
<feature type="domain" description="OmpR/PhoB-type" evidence="9">
    <location>
        <begin position="125"/>
        <end position="223"/>
    </location>
</feature>
<evidence type="ECO:0000256" key="1">
    <source>
        <dbReference type="ARBA" id="ARBA00022553"/>
    </source>
</evidence>
<keyword evidence="5" id="KW-0804">Transcription</keyword>
<sequence length="223" mass="24751">MKILYAEDDSDTATYVSHGLKEAGYQIDVVADGKQAIALATMHRYDIYILDRMLPSVDGLSAVKSLRMAKDTTPVIFLSGLGSVNNRVDGLKAGADDYLVKPFAMSELLARIEAIARRPVLKQETTTLSLGGVCVDLLSREVHRLGEKITLNPKEFALLVYLMQRPNRIQTKSMILDAIWDIHFDPKTSIVETHISRLRAKIDKPFGTQNIQTSHGAGYCFKA</sequence>
<dbReference type="GO" id="GO:0006355">
    <property type="term" value="P:regulation of DNA-templated transcription"/>
    <property type="evidence" value="ECO:0007669"/>
    <property type="project" value="InterPro"/>
</dbReference>
<evidence type="ECO:0000256" key="2">
    <source>
        <dbReference type="ARBA" id="ARBA00023012"/>
    </source>
</evidence>
<evidence type="ECO:0000256" key="7">
    <source>
        <dbReference type="PROSITE-ProRule" id="PRU01091"/>
    </source>
</evidence>
<dbReference type="SMART" id="SM00448">
    <property type="entry name" value="REC"/>
    <property type="match status" value="1"/>
</dbReference>
<evidence type="ECO:0000313" key="10">
    <source>
        <dbReference type="EMBL" id="RAS57088.1"/>
    </source>
</evidence>
<evidence type="ECO:0000256" key="4">
    <source>
        <dbReference type="ARBA" id="ARBA00023125"/>
    </source>
</evidence>
<evidence type="ECO:0000256" key="6">
    <source>
        <dbReference type="PROSITE-ProRule" id="PRU00169"/>
    </source>
</evidence>
<dbReference type="GO" id="GO:0000976">
    <property type="term" value="F:transcription cis-regulatory region binding"/>
    <property type="evidence" value="ECO:0007669"/>
    <property type="project" value="TreeGrafter"/>
</dbReference>
<evidence type="ECO:0000256" key="5">
    <source>
        <dbReference type="ARBA" id="ARBA00023163"/>
    </source>
</evidence>
<dbReference type="FunFam" id="1.10.10.10:FF:000005">
    <property type="entry name" value="Two-component system response regulator"/>
    <property type="match status" value="1"/>
</dbReference>
<keyword evidence="3" id="KW-0805">Transcription regulation</keyword>
<keyword evidence="2" id="KW-0902">Two-component regulatory system</keyword>
<feature type="DNA-binding region" description="OmpR/PhoB-type" evidence="7">
    <location>
        <begin position="125"/>
        <end position="223"/>
    </location>
</feature>
<proteinExistence type="predicted"/>
<dbReference type="CDD" id="cd00383">
    <property type="entry name" value="trans_reg_C"/>
    <property type="match status" value="1"/>
</dbReference>
<protein>
    <submittedName>
        <fullName evidence="10">Two-component system OmpR family response regulator</fullName>
    </submittedName>
</protein>
<accession>A0A329E743</accession>
<dbReference type="InterPro" id="IPR016032">
    <property type="entry name" value="Sig_transdc_resp-reg_C-effctor"/>
</dbReference>
<evidence type="ECO:0000313" key="11">
    <source>
        <dbReference type="Proteomes" id="UP000248729"/>
    </source>
</evidence>
<dbReference type="GO" id="GO:0005829">
    <property type="term" value="C:cytosol"/>
    <property type="evidence" value="ECO:0007669"/>
    <property type="project" value="TreeGrafter"/>
</dbReference>
<dbReference type="RefSeq" id="WP_112404688.1">
    <property type="nucleotide sequence ID" value="NZ_QLTR01000038.1"/>
</dbReference>
<dbReference type="SUPFAM" id="SSF46894">
    <property type="entry name" value="C-terminal effector domain of the bipartite response regulators"/>
    <property type="match status" value="1"/>
</dbReference>
<feature type="domain" description="Response regulatory" evidence="8">
    <location>
        <begin position="2"/>
        <end position="116"/>
    </location>
</feature>
<dbReference type="InterPro" id="IPR001789">
    <property type="entry name" value="Sig_transdc_resp-reg_receiver"/>
</dbReference>
<dbReference type="GO" id="GO:0032993">
    <property type="term" value="C:protein-DNA complex"/>
    <property type="evidence" value="ECO:0007669"/>
    <property type="project" value="TreeGrafter"/>
</dbReference>
<dbReference type="EMBL" id="QLTR01000038">
    <property type="protein sequence ID" value="RAS57088.1"/>
    <property type="molecule type" value="Genomic_DNA"/>
</dbReference>
<dbReference type="PANTHER" id="PTHR48111">
    <property type="entry name" value="REGULATOR OF RPOS"/>
    <property type="match status" value="1"/>
</dbReference>
<organism evidence="10 11">
    <name type="scientific">Vibrio diazotrophicus</name>
    <dbReference type="NCBI Taxonomy" id="685"/>
    <lineage>
        <taxon>Bacteria</taxon>
        <taxon>Pseudomonadati</taxon>
        <taxon>Pseudomonadota</taxon>
        <taxon>Gammaproteobacteria</taxon>
        <taxon>Vibrionales</taxon>
        <taxon>Vibrionaceae</taxon>
        <taxon>Vibrio</taxon>
    </lineage>
</organism>
<dbReference type="InterPro" id="IPR001867">
    <property type="entry name" value="OmpR/PhoB-type_DNA-bd"/>
</dbReference>
<dbReference type="GO" id="GO:0000156">
    <property type="term" value="F:phosphorelay response regulator activity"/>
    <property type="evidence" value="ECO:0007669"/>
    <property type="project" value="TreeGrafter"/>
</dbReference>
<evidence type="ECO:0000259" key="9">
    <source>
        <dbReference type="PROSITE" id="PS51755"/>
    </source>
</evidence>
<dbReference type="PROSITE" id="PS51755">
    <property type="entry name" value="OMPR_PHOB"/>
    <property type="match status" value="1"/>
</dbReference>
<dbReference type="SMART" id="SM00862">
    <property type="entry name" value="Trans_reg_C"/>
    <property type="match status" value="1"/>
</dbReference>
<dbReference type="SUPFAM" id="SSF52172">
    <property type="entry name" value="CheY-like"/>
    <property type="match status" value="1"/>
</dbReference>
<feature type="modified residue" description="4-aspartylphosphate" evidence="6">
    <location>
        <position position="51"/>
    </location>
</feature>
<dbReference type="InterPro" id="IPR011006">
    <property type="entry name" value="CheY-like_superfamily"/>
</dbReference>
<dbReference type="Gene3D" id="3.40.50.2300">
    <property type="match status" value="1"/>
</dbReference>
<dbReference type="Proteomes" id="UP000248729">
    <property type="component" value="Unassembled WGS sequence"/>
</dbReference>